<gene>
    <name evidence="5" type="ORF">DDU33_05265</name>
</gene>
<dbReference type="InterPro" id="IPR036249">
    <property type="entry name" value="Thioredoxin-like_sf"/>
</dbReference>
<dbReference type="Gene3D" id="3.40.30.10">
    <property type="entry name" value="Glutaredoxin"/>
    <property type="match status" value="2"/>
</dbReference>
<protein>
    <submittedName>
        <fullName evidence="5">Glutathione peroxidase</fullName>
    </submittedName>
</protein>
<name>A0A2U8FK94_9PAST</name>
<accession>A0A2U8FK94</accession>
<dbReference type="GO" id="GO:0008379">
    <property type="term" value="F:thioredoxin peroxidase activity"/>
    <property type="evidence" value="ECO:0007669"/>
    <property type="project" value="InterPro"/>
</dbReference>
<evidence type="ECO:0000259" key="4">
    <source>
        <dbReference type="PROSITE" id="PS51352"/>
    </source>
</evidence>
<dbReference type="GO" id="GO:0045454">
    <property type="term" value="P:cell redox homeostasis"/>
    <property type="evidence" value="ECO:0007669"/>
    <property type="project" value="TreeGrafter"/>
</dbReference>
<dbReference type="GO" id="GO:0034599">
    <property type="term" value="P:cellular response to oxidative stress"/>
    <property type="evidence" value="ECO:0007669"/>
    <property type="project" value="InterPro"/>
</dbReference>
<dbReference type="Proteomes" id="UP000244920">
    <property type="component" value="Chromosome"/>
</dbReference>
<dbReference type="Pfam" id="PF00462">
    <property type="entry name" value="Glutaredoxin"/>
    <property type="match status" value="1"/>
</dbReference>
<dbReference type="InterPro" id="IPR014025">
    <property type="entry name" value="Glutaredoxin_subgr"/>
</dbReference>
<dbReference type="Pfam" id="PF08534">
    <property type="entry name" value="Redoxin"/>
    <property type="match status" value="1"/>
</dbReference>
<dbReference type="PANTHER" id="PTHR10430">
    <property type="entry name" value="PEROXIREDOXIN"/>
    <property type="match status" value="1"/>
</dbReference>
<dbReference type="InterPro" id="IPR002109">
    <property type="entry name" value="Glutaredoxin"/>
</dbReference>
<dbReference type="KEGG" id="apor:DDU33_05265"/>
<dbReference type="GO" id="GO:0005737">
    <property type="term" value="C:cytoplasm"/>
    <property type="evidence" value="ECO:0007669"/>
    <property type="project" value="TreeGrafter"/>
</dbReference>
<sequence length="245" mass="26997">MSLKDMTGQKVPSVTFHTRQGDAWVDVTTDELFNNKKVVVFSLPGAFTPTCSSTHLPRYNELAKEFYALGVDEIVCVSVNDTFVMNAWKADQESENVTVIPDGNGDFTRGMGMLVSKNDLGFGERSWRYSMFVNNGTVEKMFIEPQEPGDPFKVSDADTMIKYLNPNWEAKPSVSIITKPGCPFCAKAKALLEVKGLPYEEIVLGRDASTTSVRAITGRTSVPQVFIGGKHIGGSDDLQAYFDVK</sequence>
<dbReference type="InterPro" id="IPR013740">
    <property type="entry name" value="Redoxin"/>
</dbReference>
<dbReference type="SUPFAM" id="SSF52833">
    <property type="entry name" value="Thioredoxin-like"/>
    <property type="match status" value="1"/>
</dbReference>
<keyword evidence="2" id="KW-0560">Oxidoreductase</keyword>
<keyword evidence="6" id="KW-1185">Reference proteome</keyword>
<evidence type="ECO:0000256" key="1">
    <source>
        <dbReference type="ARBA" id="ARBA00022559"/>
    </source>
</evidence>
<reference evidence="6" key="1">
    <citation type="submission" date="2018-05" db="EMBL/GenBank/DDBJ databases">
        <title>Complete genome sequence of Actinobacillus porcitonsillarum reference strain 9953L55 (CCUG 46996).</title>
        <authorList>
            <person name="Dona V."/>
            <person name="Perreten V."/>
        </authorList>
    </citation>
    <scope>NUCLEOTIDE SEQUENCE [LARGE SCALE GENOMIC DNA]</scope>
    <source>
        <strain evidence="6">9953L55</strain>
    </source>
</reference>
<dbReference type="PROSITE" id="PS51354">
    <property type="entry name" value="GLUTAREDOXIN_2"/>
    <property type="match status" value="1"/>
</dbReference>
<dbReference type="PANTHER" id="PTHR10430:SF16">
    <property type="entry name" value="PEROXIREDOXIN-5, MITOCHONDRIAL"/>
    <property type="match status" value="1"/>
</dbReference>
<dbReference type="InterPro" id="IPR013766">
    <property type="entry name" value="Thioredoxin_domain"/>
</dbReference>
<evidence type="ECO:0000256" key="2">
    <source>
        <dbReference type="ARBA" id="ARBA00023002"/>
    </source>
</evidence>
<dbReference type="CDD" id="cd03013">
    <property type="entry name" value="PRX5_like"/>
    <property type="match status" value="1"/>
</dbReference>
<dbReference type="NCBIfam" id="TIGR02190">
    <property type="entry name" value="GlrX-dom"/>
    <property type="match status" value="1"/>
</dbReference>
<evidence type="ECO:0000256" key="3">
    <source>
        <dbReference type="PIRSR" id="PIRSR637944-1"/>
    </source>
</evidence>
<organism evidence="5 6">
    <name type="scientific">Actinobacillus porcitonsillarum</name>
    <dbReference type="NCBI Taxonomy" id="189834"/>
    <lineage>
        <taxon>Bacteria</taxon>
        <taxon>Pseudomonadati</taxon>
        <taxon>Pseudomonadota</taxon>
        <taxon>Gammaproteobacteria</taxon>
        <taxon>Pasteurellales</taxon>
        <taxon>Pasteurellaceae</taxon>
        <taxon>Actinobacillus</taxon>
    </lineage>
</organism>
<proteinExistence type="predicted"/>
<dbReference type="RefSeq" id="WP_108923565.1">
    <property type="nucleotide sequence ID" value="NZ_CP029206.1"/>
</dbReference>
<dbReference type="FunFam" id="3.40.30.10:FF:000160">
    <property type="entry name" value="Peroxiredoxin family protein/glutaredoxin"/>
    <property type="match status" value="1"/>
</dbReference>
<feature type="domain" description="Thioredoxin" evidence="4">
    <location>
        <begin position="5"/>
        <end position="169"/>
    </location>
</feature>
<dbReference type="EMBL" id="CP029206">
    <property type="protein sequence ID" value="AWI50926.1"/>
    <property type="molecule type" value="Genomic_DNA"/>
</dbReference>
<dbReference type="InterPro" id="IPR011906">
    <property type="entry name" value="Glutaredoxin_dom"/>
</dbReference>
<dbReference type="PRINTS" id="PR00160">
    <property type="entry name" value="GLUTAREDOXIN"/>
</dbReference>
<evidence type="ECO:0000313" key="5">
    <source>
        <dbReference type="EMBL" id="AWI50926.1"/>
    </source>
</evidence>
<dbReference type="AlphaFoldDB" id="A0A2U8FK94"/>
<dbReference type="GO" id="GO:0042744">
    <property type="term" value="P:hydrogen peroxide catabolic process"/>
    <property type="evidence" value="ECO:0007669"/>
    <property type="project" value="TreeGrafter"/>
</dbReference>
<dbReference type="PROSITE" id="PS51352">
    <property type="entry name" value="THIOREDOXIN_2"/>
    <property type="match status" value="1"/>
</dbReference>
<feature type="active site" description="Cysteine sulfenic acid (-SOH) intermediate" evidence="3">
    <location>
        <position position="51"/>
    </location>
</feature>
<keyword evidence="1 5" id="KW-0575">Peroxidase</keyword>
<dbReference type="InterPro" id="IPR037944">
    <property type="entry name" value="PRX5-like"/>
</dbReference>
<evidence type="ECO:0000313" key="6">
    <source>
        <dbReference type="Proteomes" id="UP000244920"/>
    </source>
</evidence>